<feature type="domain" description="FAD-binding PCMH-type" evidence="6">
    <location>
        <begin position="37"/>
        <end position="208"/>
    </location>
</feature>
<evidence type="ECO:0000313" key="7">
    <source>
        <dbReference type="EMBL" id="OBR02747.1"/>
    </source>
</evidence>
<evidence type="ECO:0000259" key="6">
    <source>
        <dbReference type="PROSITE" id="PS51387"/>
    </source>
</evidence>
<dbReference type="AlphaFoldDB" id="A0A1B7XSM5"/>
<comment type="caution">
    <text evidence="7">The sequence shown here is derived from an EMBL/GenBank/DDBJ whole genome shotgun (WGS) entry which is preliminary data.</text>
</comment>
<dbReference type="InterPro" id="IPR016166">
    <property type="entry name" value="FAD-bd_PCMH"/>
</dbReference>
<dbReference type="SUPFAM" id="SSF56176">
    <property type="entry name" value="FAD-binding/transporter-associated domain-like"/>
    <property type="match status" value="1"/>
</dbReference>
<keyword evidence="4" id="KW-0274">FAD</keyword>
<comment type="similarity">
    <text evidence="2">Belongs to the oxygen-dependent FAD-linked oxidoreductase family.</text>
</comment>
<name>A0A1B7XSM5_COLHI</name>
<dbReference type="GO" id="GO:0016491">
    <property type="term" value="F:oxidoreductase activity"/>
    <property type="evidence" value="ECO:0007669"/>
    <property type="project" value="UniProtKB-KW"/>
</dbReference>
<dbReference type="GeneID" id="28873054"/>
<evidence type="ECO:0000256" key="1">
    <source>
        <dbReference type="ARBA" id="ARBA00001974"/>
    </source>
</evidence>
<dbReference type="GO" id="GO:0071949">
    <property type="term" value="F:FAD binding"/>
    <property type="evidence" value="ECO:0007669"/>
    <property type="project" value="InterPro"/>
</dbReference>
<dbReference type="InterPro" id="IPR012951">
    <property type="entry name" value="BBE"/>
</dbReference>
<dbReference type="VEuPathDB" id="FungiDB:CH63R_13973"/>
<dbReference type="Pfam" id="PF08031">
    <property type="entry name" value="BBE"/>
    <property type="match status" value="1"/>
</dbReference>
<accession>A0A1B7XSM5</accession>
<dbReference type="PANTHER" id="PTHR42973">
    <property type="entry name" value="BINDING OXIDOREDUCTASE, PUTATIVE (AFU_ORTHOLOGUE AFUA_1G17690)-RELATED"/>
    <property type="match status" value="1"/>
</dbReference>
<dbReference type="EMBL" id="LTAN01000010">
    <property type="protein sequence ID" value="OBR02747.1"/>
    <property type="molecule type" value="Genomic_DNA"/>
</dbReference>
<comment type="cofactor">
    <cofactor evidence="1">
        <name>FAD</name>
        <dbReference type="ChEBI" id="CHEBI:57692"/>
    </cofactor>
</comment>
<keyword evidence="5" id="KW-0560">Oxidoreductase</keyword>
<dbReference type="Gene3D" id="3.30.43.10">
    <property type="entry name" value="Uridine Diphospho-n-acetylenolpyruvylglucosamine Reductase, domain 2"/>
    <property type="match status" value="1"/>
</dbReference>
<sequence>MVPWQQDIPALRAEVNGEVLLPGDEGYEASLVRWSVVCIKPAALVVKPRSAQDVSAAIRFATAHEIPFTTCSGGHSTAGTSSSDGGMVIHLELMHDVFVDVGKRLITFGGGCTWKEVDAEAWRHGLATVGGTVSHTGVGGLILGGGQGMLSGQHGVAVDCLVEAEVVLADGSIVTASETENADLFWGLRGAGASFGVVTRFTSEVFPQGRIWSGPLMFPMAKLPELVAWTNAFVERMDERQFMIIGFTYGPPSRSTPLIMVQPFHNGTGKEAIEGAFKGLIELGPIMNMTNEMDYPVANTMSDKVFAHGSRRITGGATVTAPLELSKWEELSRDFYAYIDAETEQGNDMRASLLGVEIYKKDKVASVPFGATAYSNRGMYFDVLVLASWTDPDKDGTIRRWHGELARRIREGNHKGEDDGVGQYNNYSCVVVDVKQGFGDNAKRLVELKSKFDPANRFAKSPWKIVAP</sequence>
<evidence type="ECO:0000256" key="5">
    <source>
        <dbReference type="ARBA" id="ARBA00023002"/>
    </source>
</evidence>
<dbReference type="OrthoDB" id="415825at2759"/>
<dbReference type="KEGG" id="chig:CH63R_13973"/>
<evidence type="ECO:0000256" key="2">
    <source>
        <dbReference type="ARBA" id="ARBA00005466"/>
    </source>
</evidence>
<dbReference type="PROSITE" id="PS51387">
    <property type="entry name" value="FAD_PCMH"/>
    <property type="match status" value="1"/>
</dbReference>
<proteinExistence type="inferred from homology"/>
<evidence type="ECO:0000256" key="3">
    <source>
        <dbReference type="ARBA" id="ARBA00022630"/>
    </source>
</evidence>
<keyword evidence="3" id="KW-0285">Flavoprotein</keyword>
<organism evidence="7 8">
    <name type="scientific">Colletotrichum higginsianum (strain IMI 349063)</name>
    <name type="common">Crucifer anthracnose fungus</name>
    <dbReference type="NCBI Taxonomy" id="759273"/>
    <lineage>
        <taxon>Eukaryota</taxon>
        <taxon>Fungi</taxon>
        <taxon>Dikarya</taxon>
        <taxon>Ascomycota</taxon>
        <taxon>Pezizomycotina</taxon>
        <taxon>Sordariomycetes</taxon>
        <taxon>Hypocreomycetidae</taxon>
        <taxon>Glomerellales</taxon>
        <taxon>Glomerellaceae</taxon>
        <taxon>Colletotrichum</taxon>
        <taxon>Colletotrichum destructivum species complex</taxon>
    </lineage>
</organism>
<protein>
    <submittedName>
        <fullName evidence="7">FAD binding domain protein</fullName>
    </submittedName>
</protein>
<evidence type="ECO:0000313" key="8">
    <source>
        <dbReference type="Proteomes" id="UP000092177"/>
    </source>
</evidence>
<evidence type="ECO:0000256" key="4">
    <source>
        <dbReference type="ARBA" id="ARBA00022827"/>
    </source>
</evidence>
<dbReference type="InterPro" id="IPR006094">
    <property type="entry name" value="Oxid_FAD_bind_N"/>
</dbReference>
<keyword evidence="8" id="KW-1185">Reference proteome</keyword>
<reference evidence="8" key="1">
    <citation type="journal article" date="2017" name="BMC Genomics">
        <title>Gapless genome assembly of Colletotrichum higginsianum reveals chromosome structure and association of transposable elements with secondary metabolite gene clusters.</title>
        <authorList>
            <person name="Dallery J.-F."/>
            <person name="Lapalu N."/>
            <person name="Zampounis A."/>
            <person name="Pigne S."/>
            <person name="Luyten I."/>
            <person name="Amselem J."/>
            <person name="Wittenberg A.H.J."/>
            <person name="Zhou S."/>
            <person name="de Queiroz M.V."/>
            <person name="Robin G.P."/>
            <person name="Auger A."/>
            <person name="Hainaut M."/>
            <person name="Henrissat B."/>
            <person name="Kim K.-T."/>
            <person name="Lee Y.-H."/>
            <person name="Lespinet O."/>
            <person name="Schwartz D.C."/>
            <person name="Thon M.R."/>
            <person name="O'Connell R.J."/>
        </authorList>
    </citation>
    <scope>NUCLEOTIDE SEQUENCE [LARGE SCALE GENOMIC DNA]</scope>
    <source>
        <strain evidence="8">IMI 349063</strain>
    </source>
</reference>
<dbReference type="InterPro" id="IPR036318">
    <property type="entry name" value="FAD-bd_PCMH-like_sf"/>
</dbReference>
<gene>
    <name evidence="7" type="ORF">CH63R_13973</name>
</gene>
<dbReference type="InterPro" id="IPR016169">
    <property type="entry name" value="FAD-bd_PCMH_sub2"/>
</dbReference>
<dbReference type="InterPro" id="IPR016167">
    <property type="entry name" value="FAD-bd_PCMH_sub1"/>
</dbReference>
<dbReference type="Gene3D" id="3.40.462.20">
    <property type="match status" value="1"/>
</dbReference>
<dbReference type="RefSeq" id="XP_018151265.1">
    <property type="nucleotide sequence ID" value="XM_018308947.1"/>
</dbReference>
<dbReference type="Gene3D" id="3.30.465.10">
    <property type="match status" value="1"/>
</dbReference>
<dbReference type="Proteomes" id="UP000092177">
    <property type="component" value="Chromosome 10"/>
</dbReference>
<dbReference type="PANTHER" id="PTHR42973:SF39">
    <property type="entry name" value="FAD-BINDING PCMH-TYPE DOMAIN-CONTAINING PROTEIN"/>
    <property type="match status" value="1"/>
</dbReference>
<dbReference type="Pfam" id="PF01565">
    <property type="entry name" value="FAD_binding_4"/>
    <property type="match status" value="1"/>
</dbReference>
<dbReference type="InterPro" id="IPR050416">
    <property type="entry name" value="FAD-linked_Oxidoreductase"/>
</dbReference>